<dbReference type="InterPro" id="IPR043926">
    <property type="entry name" value="ABCG_dom"/>
</dbReference>
<reference evidence="11" key="1">
    <citation type="journal article" date="2020" name="Comp. Biochem. Physiol. Part D Genomics Proteomics">
        <title>The genome of the marine monogonont rotifer Brachionus rotundiformis and insight into species-specific detoxification components in Brachionus spp.</title>
        <authorList>
            <person name="Kang H.M."/>
            <person name="Kim M.S."/>
            <person name="Choi B.S."/>
            <person name="Kim D.H."/>
            <person name="Kim H.J."/>
            <person name="Hwang U.K."/>
            <person name="Hagiwara A."/>
            <person name="Lee J.S."/>
        </authorList>
    </citation>
    <scope>NUCLEOTIDE SEQUENCE</scope>
</reference>
<dbReference type="EMBL" id="MT524925">
    <property type="protein sequence ID" value="QNH67980.1"/>
    <property type="molecule type" value="mRNA"/>
</dbReference>
<feature type="transmembrane region" description="Helical" evidence="9">
    <location>
        <begin position="513"/>
        <end position="536"/>
    </location>
</feature>
<dbReference type="InterPro" id="IPR013525">
    <property type="entry name" value="ABC2_TM"/>
</dbReference>
<keyword evidence="6 11" id="KW-0067">ATP-binding</keyword>
<name>A0A7H9SNE9_BRAPC</name>
<accession>A0A7H9SNE9</accession>
<dbReference type="Gene3D" id="3.40.50.300">
    <property type="entry name" value="P-loop containing nucleotide triphosphate hydrolases"/>
    <property type="match status" value="1"/>
</dbReference>
<protein>
    <submittedName>
        <fullName evidence="11">ATP-binding cassette transporter subfamily G-like protein 14</fullName>
    </submittedName>
</protein>
<dbReference type="GO" id="GO:0005886">
    <property type="term" value="C:plasma membrane"/>
    <property type="evidence" value="ECO:0007669"/>
    <property type="project" value="TreeGrafter"/>
</dbReference>
<dbReference type="InterPro" id="IPR017871">
    <property type="entry name" value="ABC_transporter-like_CS"/>
</dbReference>
<dbReference type="PANTHER" id="PTHR48041">
    <property type="entry name" value="ABC TRANSPORTER G FAMILY MEMBER 28"/>
    <property type="match status" value="1"/>
</dbReference>
<evidence type="ECO:0000256" key="1">
    <source>
        <dbReference type="ARBA" id="ARBA00004141"/>
    </source>
</evidence>
<feature type="transmembrane region" description="Helical" evidence="9">
    <location>
        <begin position="405"/>
        <end position="429"/>
    </location>
</feature>
<dbReference type="SMART" id="SM00382">
    <property type="entry name" value="AAA"/>
    <property type="match status" value="1"/>
</dbReference>
<evidence type="ECO:0000256" key="9">
    <source>
        <dbReference type="SAM" id="Phobius"/>
    </source>
</evidence>
<dbReference type="Pfam" id="PF00005">
    <property type="entry name" value="ABC_tran"/>
    <property type="match status" value="1"/>
</dbReference>
<feature type="transmembrane region" description="Helical" evidence="9">
    <location>
        <begin position="548"/>
        <end position="566"/>
    </location>
</feature>
<evidence type="ECO:0000313" key="11">
    <source>
        <dbReference type="EMBL" id="QNH67980.1"/>
    </source>
</evidence>
<proteinExistence type="evidence at transcript level"/>
<evidence type="ECO:0000256" key="5">
    <source>
        <dbReference type="ARBA" id="ARBA00022741"/>
    </source>
</evidence>
<dbReference type="InterPro" id="IPR003593">
    <property type="entry name" value="AAA+_ATPase"/>
</dbReference>
<keyword evidence="3" id="KW-0813">Transport</keyword>
<feature type="transmembrane region" description="Helical" evidence="9">
    <location>
        <begin position="489"/>
        <end position="507"/>
    </location>
</feature>
<evidence type="ECO:0000256" key="6">
    <source>
        <dbReference type="ARBA" id="ARBA00022840"/>
    </source>
</evidence>
<evidence type="ECO:0000256" key="7">
    <source>
        <dbReference type="ARBA" id="ARBA00022989"/>
    </source>
</evidence>
<evidence type="ECO:0000256" key="4">
    <source>
        <dbReference type="ARBA" id="ARBA00022692"/>
    </source>
</evidence>
<dbReference type="PROSITE" id="PS50893">
    <property type="entry name" value="ABC_TRANSPORTER_2"/>
    <property type="match status" value="1"/>
</dbReference>
<dbReference type="AlphaFoldDB" id="A0A7H9SNE9"/>
<keyword evidence="5" id="KW-0547">Nucleotide-binding</keyword>
<dbReference type="PROSITE" id="PS00211">
    <property type="entry name" value="ABC_TRANSPORTER_1"/>
    <property type="match status" value="1"/>
</dbReference>
<comment type="subcellular location">
    <subcellularLocation>
        <location evidence="1">Membrane</location>
        <topology evidence="1">Multi-pass membrane protein</topology>
    </subcellularLocation>
</comment>
<dbReference type="PANTHER" id="PTHR48041:SF139">
    <property type="entry name" value="PROTEIN SCARLET"/>
    <property type="match status" value="1"/>
</dbReference>
<dbReference type="GO" id="GO:0005524">
    <property type="term" value="F:ATP binding"/>
    <property type="evidence" value="ECO:0007669"/>
    <property type="project" value="UniProtKB-KW"/>
</dbReference>
<dbReference type="InterPro" id="IPR050352">
    <property type="entry name" value="ABCG_transporters"/>
</dbReference>
<keyword evidence="4 9" id="KW-0812">Transmembrane</keyword>
<dbReference type="Pfam" id="PF01061">
    <property type="entry name" value="ABC2_membrane"/>
    <property type="match status" value="1"/>
</dbReference>
<feature type="domain" description="ABC transporter" evidence="10">
    <location>
        <begin position="66"/>
        <end position="316"/>
    </location>
</feature>
<dbReference type="InterPro" id="IPR027417">
    <property type="entry name" value="P-loop_NTPase"/>
</dbReference>
<evidence type="ECO:0000256" key="2">
    <source>
        <dbReference type="ARBA" id="ARBA00005814"/>
    </source>
</evidence>
<evidence type="ECO:0000256" key="8">
    <source>
        <dbReference type="ARBA" id="ARBA00023136"/>
    </source>
</evidence>
<dbReference type="Pfam" id="PF19055">
    <property type="entry name" value="ABC2_membrane_7"/>
    <property type="match status" value="1"/>
</dbReference>
<evidence type="ECO:0000256" key="3">
    <source>
        <dbReference type="ARBA" id="ARBA00022448"/>
    </source>
</evidence>
<keyword evidence="8 9" id="KW-0472">Membrane</keyword>
<sequence>MALYWNNSFNCYIVCEDEYDIFPSDYYPKKGHTRQNEEPESVRAYEIDSRRLVFSWVVNAHLNQKSSLLDKFKTFILRLDSNDDLEEEKILDNVCGYLQSGNFCAIMGSSGSGKTTLLNCLTLREKNLNVESDIRINGKSVDFSQLTHRSGFVKQNDLFIDVLTVKEWLTFQAFMRIGDNWSYEQKYDRIDEVLVECNLEKIKDNFIGGLEFTKGISGGEKRLLSFATQILTKPEILFCDEPTTGLDTYTASIIIDILESQAKAGKIILCSIHQPSSQMFQKFTTLCLISEGKLTYFGPRTDALKFFERVGFYCPFDYNPPDMFISALHVSVVNREQDLARVQYIMDNFSKSKLNYQMLHYLNALHSIQYEDYDEPSSIEGQNASYSEQFKWLLWRNFLVDFRNFYAFFFIWFTLIFCGVFIGFAFFQISLNEKTINGLILLLVLVFGYIYFNPIMNNYIKDMPIFFRDYKDNLYSTAIYFITKQMADFPKFFSLGIIVMTIIYWLSNLRNDAGVFFAVLFISYLAMECSFSFAYFVSLATADIRLSVEIAASFVISSASFCILIGHELPLKWLKYTSVGNRTNGH</sequence>
<dbReference type="InterPro" id="IPR003439">
    <property type="entry name" value="ABC_transporter-like_ATP-bd"/>
</dbReference>
<dbReference type="GO" id="GO:0016887">
    <property type="term" value="F:ATP hydrolysis activity"/>
    <property type="evidence" value="ECO:0007669"/>
    <property type="project" value="InterPro"/>
</dbReference>
<evidence type="ECO:0000259" key="10">
    <source>
        <dbReference type="PROSITE" id="PS50893"/>
    </source>
</evidence>
<comment type="similarity">
    <text evidence="2">Belongs to the ABC transporter superfamily. ABCG family. Eye pigment precursor importer (TC 3.A.1.204) subfamily.</text>
</comment>
<reference evidence="11" key="2">
    <citation type="submission" date="2020-05" db="EMBL/GenBank/DDBJ databases">
        <authorList>
            <person name="Kang H.-M."/>
            <person name="Kim M.-S."/>
            <person name="Lee J.-S."/>
        </authorList>
    </citation>
    <scope>NUCLEOTIDE SEQUENCE</scope>
</reference>
<feature type="transmembrane region" description="Helical" evidence="9">
    <location>
        <begin position="435"/>
        <end position="452"/>
    </location>
</feature>
<dbReference type="SUPFAM" id="SSF52540">
    <property type="entry name" value="P-loop containing nucleoside triphosphate hydrolases"/>
    <property type="match status" value="1"/>
</dbReference>
<organism evidence="11">
    <name type="scientific">Brachionus plicatilis</name>
    <name type="common">Marine rotifer</name>
    <name type="synonym">Brachionus muelleri</name>
    <dbReference type="NCBI Taxonomy" id="10195"/>
    <lineage>
        <taxon>Eukaryota</taxon>
        <taxon>Metazoa</taxon>
        <taxon>Spiralia</taxon>
        <taxon>Gnathifera</taxon>
        <taxon>Rotifera</taxon>
        <taxon>Eurotatoria</taxon>
        <taxon>Monogononta</taxon>
        <taxon>Pseudotrocha</taxon>
        <taxon>Ploima</taxon>
        <taxon>Brachionidae</taxon>
        <taxon>Brachionus</taxon>
    </lineage>
</organism>
<dbReference type="GO" id="GO:0140359">
    <property type="term" value="F:ABC-type transporter activity"/>
    <property type="evidence" value="ECO:0007669"/>
    <property type="project" value="InterPro"/>
</dbReference>
<keyword evidence="7 9" id="KW-1133">Transmembrane helix</keyword>